<feature type="transmembrane region" description="Helical" evidence="2">
    <location>
        <begin position="458"/>
        <end position="480"/>
    </location>
</feature>
<feature type="transmembrane region" description="Helical" evidence="2">
    <location>
        <begin position="427"/>
        <end position="446"/>
    </location>
</feature>
<protein>
    <recommendedName>
        <fullName evidence="3">LCCL domain-containing protein</fullName>
    </recommendedName>
</protein>
<feature type="domain" description="LCCL" evidence="3">
    <location>
        <begin position="160"/>
        <end position="279"/>
    </location>
</feature>
<feature type="transmembrane region" description="Helical" evidence="2">
    <location>
        <begin position="135"/>
        <end position="152"/>
    </location>
</feature>
<dbReference type="InterPro" id="IPR051957">
    <property type="entry name" value="CRISP-LCCL_domain"/>
</dbReference>
<dbReference type="AlphaFoldDB" id="A0A0W0FGN8"/>
<gene>
    <name evidence="4" type="ORF">WG66_12043</name>
</gene>
<keyword evidence="2" id="KW-0812">Transmembrane</keyword>
<dbReference type="PROSITE" id="PS50820">
    <property type="entry name" value="LCCL"/>
    <property type="match status" value="1"/>
</dbReference>
<reference evidence="4 5" key="1">
    <citation type="submission" date="2015-12" db="EMBL/GenBank/DDBJ databases">
        <title>Draft genome sequence of Moniliophthora roreri, the causal agent of frosty pod rot of cacao.</title>
        <authorList>
            <person name="Aime M.C."/>
            <person name="Diaz-Valderrama J.R."/>
            <person name="Kijpornyongpan T."/>
            <person name="Phillips-Mora W."/>
        </authorList>
    </citation>
    <scope>NUCLEOTIDE SEQUENCE [LARGE SCALE GENOMIC DNA]</scope>
    <source>
        <strain evidence="4 5">MCA 2952</strain>
    </source>
</reference>
<feature type="compositionally biased region" description="Low complexity" evidence="1">
    <location>
        <begin position="1"/>
        <end position="29"/>
    </location>
</feature>
<feature type="transmembrane region" description="Helical" evidence="2">
    <location>
        <begin position="328"/>
        <end position="345"/>
    </location>
</feature>
<feature type="region of interest" description="Disordered" evidence="1">
    <location>
        <begin position="1"/>
        <end position="50"/>
    </location>
</feature>
<feature type="transmembrane region" description="Helical" evidence="2">
    <location>
        <begin position="388"/>
        <end position="406"/>
    </location>
</feature>
<feature type="compositionally biased region" description="Polar residues" evidence="1">
    <location>
        <begin position="30"/>
        <end position="39"/>
    </location>
</feature>
<keyword evidence="2" id="KW-0472">Membrane</keyword>
<dbReference type="PANTHER" id="PTHR31331:SF1">
    <property type="entry name" value="CYSTEINE RICH SECRETORY PROTEIN LCCL DOMAIN CONTAINING 2"/>
    <property type="match status" value="1"/>
</dbReference>
<comment type="caution">
    <text evidence="4">The sequence shown here is derived from an EMBL/GenBank/DDBJ whole genome shotgun (WGS) entry which is preliminary data.</text>
</comment>
<sequence length="638" mass="70016">MAANVSASASATTESGPSSRPRSLPGNSSKTTLEPQNLGPSFINDPERVNPHPRRPWFERLSQRFESGNPVLHARLSRIVRYLRGPRPKVDLPANLELLDPKPLLHITLKARSLHIDLPLESSFIRVTRPLTSPWLFSMLAIAWIIGFAFFTRAQSFLTPPSSFIDCTSTYWLGKNGCGLDGQGCAPFNDSSFDFRCPAQCSNVILQNPRTVGNEQIAFVPLIVGGGDEERTYRGDTFICAAAVQADLISDSRGGCASLKLIGNYTNFLPFAANGLSSIGFPSVFPLSWRFQEDTSLSHCEDMRDSALALNVIVTSLIFLILRPKPIIKFWCLVCIGFWHIVLFSQPAGSPPPLESAFATFLPALYIAYALWRLAWRFVLPAFEQAPIQATVLYLGPYWVGVLANLTTERIPISRLLSSDINQRAGGITSLVIIILVVTALVINQIRVIRKTGWLPHYFVWYAAGALLILILSQLPGLVLRVHHYFIALALTPGTAFPTRISALCQGLLLGLFLNGAAAFGFDSILQTPESLVRDAPIGSDLPSFLTNSSIWNPQIPINNQTITWDAFPEGWDGFSLLVDDVERYVGDALNFSLAAFNASIPHFFRLALTSGGNTGDYTMAATLWPNGTWIDPLPGPS</sequence>
<accession>A0A0W0FGN8</accession>
<feature type="transmembrane region" description="Helical" evidence="2">
    <location>
        <begin position="357"/>
        <end position="376"/>
    </location>
</feature>
<evidence type="ECO:0000256" key="1">
    <source>
        <dbReference type="SAM" id="MobiDB-lite"/>
    </source>
</evidence>
<dbReference type="InterPro" id="IPR004043">
    <property type="entry name" value="LCCL"/>
</dbReference>
<dbReference type="SUPFAM" id="SSF69848">
    <property type="entry name" value="LCCL domain"/>
    <property type="match status" value="1"/>
</dbReference>
<organism evidence="4 5">
    <name type="scientific">Moniliophthora roreri</name>
    <name type="common">Frosty pod rot fungus</name>
    <name type="synonym">Monilia roreri</name>
    <dbReference type="NCBI Taxonomy" id="221103"/>
    <lineage>
        <taxon>Eukaryota</taxon>
        <taxon>Fungi</taxon>
        <taxon>Dikarya</taxon>
        <taxon>Basidiomycota</taxon>
        <taxon>Agaricomycotina</taxon>
        <taxon>Agaricomycetes</taxon>
        <taxon>Agaricomycetidae</taxon>
        <taxon>Agaricales</taxon>
        <taxon>Marasmiineae</taxon>
        <taxon>Marasmiaceae</taxon>
        <taxon>Moniliophthora</taxon>
    </lineage>
</organism>
<dbReference type="InterPro" id="IPR036609">
    <property type="entry name" value="LCCL_sf"/>
</dbReference>
<evidence type="ECO:0000313" key="4">
    <source>
        <dbReference type="EMBL" id="KTB35445.1"/>
    </source>
</evidence>
<evidence type="ECO:0000259" key="3">
    <source>
        <dbReference type="PROSITE" id="PS50820"/>
    </source>
</evidence>
<evidence type="ECO:0000256" key="2">
    <source>
        <dbReference type="SAM" id="Phobius"/>
    </source>
</evidence>
<dbReference type="Gene3D" id="2.170.130.20">
    <property type="entry name" value="LCCL-like domain"/>
    <property type="match status" value="1"/>
</dbReference>
<keyword evidence="2" id="KW-1133">Transmembrane helix</keyword>
<evidence type="ECO:0000313" key="5">
    <source>
        <dbReference type="Proteomes" id="UP000054988"/>
    </source>
</evidence>
<feature type="transmembrane region" description="Helical" evidence="2">
    <location>
        <begin position="501"/>
        <end position="522"/>
    </location>
</feature>
<dbReference type="EMBL" id="LATX01001990">
    <property type="protein sequence ID" value="KTB35445.1"/>
    <property type="molecule type" value="Genomic_DNA"/>
</dbReference>
<dbReference type="Proteomes" id="UP000054988">
    <property type="component" value="Unassembled WGS sequence"/>
</dbReference>
<dbReference type="Pfam" id="PF03815">
    <property type="entry name" value="LCCL"/>
    <property type="match status" value="1"/>
</dbReference>
<name>A0A0W0FGN8_MONRR</name>
<proteinExistence type="predicted"/>
<dbReference type="eggNOG" id="ENOG502QUEX">
    <property type="taxonomic scope" value="Eukaryota"/>
</dbReference>
<dbReference type="PANTHER" id="PTHR31331">
    <property type="entry name" value="LCCL DOMAIN PROTEIN (AFU_ORTHOLOGUE AFUA_5G08630)"/>
    <property type="match status" value="1"/>
</dbReference>